<dbReference type="SUPFAM" id="SSF52922">
    <property type="entry name" value="TK C-terminal domain-like"/>
    <property type="match status" value="1"/>
</dbReference>
<gene>
    <name evidence="7" type="ORF">ENJ96_05000</name>
</gene>
<dbReference type="InterPro" id="IPR009014">
    <property type="entry name" value="Transketo_C/PFOR_II"/>
</dbReference>
<dbReference type="SMART" id="SM00861">
    <property type="entry name" value="Transket_pyr"/>
    <property type="match status" value="1"/>
</dbReference>
<dbReference type="PANTHER" id="PTHR43825">
    <property type="entry name" value="PYRUVATE DEHYDROGENASE E1 COMPONENT"/>
    <property type="match status" value="1"/>
</dbReference>
<dbReference type="Pfam" id="PF02780">
    <property type="entry name" value="Transketolase_C"/>
    <property type="match status" value="1"/>
</dbReference>
<dbReference type="NCBIfam" id="NF004556">
    <property type="entry name" value="PRK05899.2-2"/>
    <property type="match status" value="1"/>
</dbReference>
<evidence type="ECO:0000256" key="2">
    <source>
        <dbReference type="ARBA" id="ARBA00001946"/>
    </source>
</evidence>
<sequence>MLKLDPAKERLTPQELEVLSEMWRRCARRIILATTLAGCGHPGGSLSSLHMLLLLYALAHHDPKAPRHPDRDRIVISHGHISPGVYAVLCEYGYFPEEAFLMEFRRAGSAFGGHVEQSVPGVEWNTGNLGQGLSAACGMARALKLKGLARRVFCVMGDGEQQKGQVIEARRFAVKFGLNNLCALIDYNRLQIGGRIYRVMPQDIAQEIKATYWNVIEANGHDFNDLYQALRRFLNAEVLCPEKPTAILATTTMGKGISFMEDDEKWHGMALPVDLAKKALEELGFDPGELDLLLEKRKNYPVSFPHQPHEPEPVEIDPGDPILYGADTLTDCRSAYGKALVSLAERNNLSGRPPKVLGITCDLEGSVKMTAFRKQSPEAFHEVGIQEHHAASLAGALSREGFLVFFSTFGVFAVDETINQHRLNVLNQTALKIVATHCGLDVGEDGPTHQCVDYLGLLLNLIGLEIYFPADPNQTDRIIRYVATSSGNVFVGMGRSKLPVVLKEDGTPFFDQNYVFQPGKADLLRPGRDATFITYGSLVPRVLAAREKLKAEGFEVAVLNMASIRPLDKEAILAAARKGPIMVVEDHVVETGLSALVAKTLALNGVAAKLSCRGVTKYGSSGKPDDLYREQGLDPESLVIAMKELLS</sequence>
<dbReference type="EMBL" id="DROK01000147">
    <property type="protein sequence ID" value="HHI97191.1"/>
    <property type="molecule type" value="Genomic_DNA"/>
</dbReference>
<reference evidence="7" key="1">
    <citation type="journal article" date="2020" name="mSystems">
        <title>Genome- and Community-Level Interaction Insights into Carbon Utilization and Element Cycling Functions of Hydrothermarchaeota in Hydrothermal Sediment.</title>
        <authorList>
            <person name="Zhou Z."/>
            <person name="Liu Y."/>
            <person name="Xu W."/>
            <person name="Pan J."/>
            <person name="Luo Z.H."/>
            <person name="Li M."/>
        </authorList>
    </citation>
    <scope>NUCLEOTIDE SEQUENCE [LARGE SCALE GENOMIC DNA]</scope>
    <source>
        <strain evidence="7">HyVt-533</strain>
    </source>
</reference>
<dbReference type="GO" id="GO:0004802">
    <property type="term" value="F:transketolase activity"/>
    <property type="evidence" value="ECO:0007669"/>
    <property type="project" value="UniProtKB-EC"/>
</dbReference>
<keyword evidence="7" id="KW-0808">Transferase</keyword>
<accession>A0A7V5NZZ4</accession>
<evidence type="ECO:0000256" key="4">
    <source>
        <dbReference type="ARBA" id="ARBA00007131"/>
    </source>
</evidence>
<dbReference type="Gene3D" id="3.40.50.920">
    <property type="match status" value="1"/>
</dbReference>
<dbReference type="Pfam" id="PF02779">
    <property type="entry name" value="Transket_pyr"/>
    <property type="match status" value="1"/>
</dbReference>
<dbReference type="Pfam" id="PF00456">
    <property type="entry name" value="Transketolase_N"/>
    <property type="match status" value="1"/>
</dbReference>
<dbReference type="CDD" id="cd07033">
    <property type="entry name" value="TPP_PYR_DXS_TK_like"/>
    <property type="match status" value="1"/>
</dbReference>
<dbReference type="InterPro" id="IPR005474">
    <property type="entry name" value="Transketolase_N"/>
</dbReference>
<dbReference type="InterPro" id="IPR005475">
    <property type="entry name" value="Transketolase-like_Pyr-bd"/>
</dbReference>
<name>A0A7V5NZZ4_9BACT</name>
<dbReference type="FunFam" id="3.40.50.970:FF:000129">
    <property type="entry name" value="Transketolase"/>
    <property type="match status" value="1"/>
</dbReference>
<dbReference type="GO" id="GO:0005737">
    <property type="term" value="C:cytoplasm"/>
    <property type="evidence" value="ECO:0007669"/>
    <property type="project" value="UniProtKB-ARBA"/>
</dbReference>
<proteinExistence type="inferred from homology"/>
<evidence type="ECO:0000256" key="1">
    <source>
        <dbReference type="ARBA" id="ARBA00001936"/>
    </source>
</evidence>
<evidence type="ECO:0000259" key="6">
    <source>
        <dbReference type="SMART" id="SM00861"/>
    </source>
</evidence>
<comment type="similarity">
    <text evidence="4">Belongs to the transketolase family.</text>
</comment>
<comment type="cofactor">
    <cofactor evidence="2">
        <name>Mg(2+)</name>
        <dbReference type="ChEBI" id="CHEBI:18420"/>
    </cofactor>
</comment>
<protein>
    <submittedName>
        <fullName evidence="7">Transketolase</fullName>
        <ecNumber evidence="7">2.2.1.1</ecNumber>
    </submittedName>
</protein>
<evidence type="ECO:0000256" key="3">
    <source>
        <dbReference type="ARBA" id="ARBA00001964"/>
    </source>
</evidence>
<comment type="cofactor">
    <cofactor evidence="1">
        <name>Mn(2+)</name>
        <dbReference type="ChEBI" id="CHEBI:29035"/>
    </cofactor>
</comment>
<organism evidence="7">
    <name type="scientific">Thermodesulfatator atlanticus</name>
    <dbReference type="NCBI Taxonomy" id="501497"/>
    <lineage>
        <taxon>Bacteria</taxon>
        <taxon>Pseudomonadati</taxon>
        <taxon>Thermodesulfobacteriota</taxon>
        <taxon>Thermodesulfobacteria</taxon>
        <taxon>Thermodesulfobacteriales</taxon>
        <taxon>Thermodesulfatatoraceae</taxon>
        <taxon>Thermodesulfatator</taxon>
    </lineage>
</organism>
<dbReference type="Proteomes" id="UP000886101">
    <property type="component" value="Unassembled WGS sequence"/>
</dbReference>
<dbReference type="PANTHER" id="PTHR43825:SF1">
    <property type="entry name" value="TRANSKETOLASE-LIKE PYRIMIDINE-BINDING DOMAIN-CONTAINING PROTEIN"/>
    <property type="match status" value="1"/>
</dbReference>
<feature type="domain" description="Transketolase-like pyrimidine-binding" evidence="6">
    <location>
        <begin position="330"/>
        <end position="500"/>
    </location>
</feature>
<dbReference type="CDD" id="cd02012">
    <property type="entry name" value="TPP_TK"/>
    <property type="match status" value="1"/>
</dbReference>
<dbReference type="SUPFAM" id="SSF52518">
    <property type="entry name" value="Thiamin diphosphate-binding fold (THDP-binding)"/>
    <property type="match status" value="2"/>
</dbReference>
<dbReference type="AlphaFoldDB" id="A0A7V5NZZ4"/>
<dbReference type="InterPro" id="IPR033248">
    <property type="entry name" value="Transketolase_C"/>
</dbReference>
<comment type="caution">
    <text evidence="7">The sequence shown here is derived from an EMBL/GenBank/DDBJ whole genome shotgun (WGS) entry which is preliminary data.</text>
</comment>
<comment type="cofactor">
    <cofactor evidence="3">
        <name>thiamine diphosphate</name>
        <dbReference type="ChEBI" id="CHEBI:58937"/>
    </cofactor>
</comment>
<dbReference type="EC" id="2.2.1.1" evidence="7"/>
<dbReference type="InterPro" id="IPR029061">
    <property type="entry name" value="THDP-binding"/>
</dbReference>
<evidence type="ECO:0000256" key="5">
    <source>
        <dbReference type="ARBA" id="ARBA00023052"/>
    </source>
</evidence>
<evidence type="ECO:0000313" key="7">
    <source>
        <dbReference type="EMBL" id="HHI97191.1"/>
    </source>
</evidence>
<dbReference type="InterPro" id="IPR051157">
    <property type="entry name" value="PDH/Transketolase"/>
</dbReference>
<keyword evidence="5" id="KW-0786">Thiamine pyrophosphate</keyword>
<dbReference type="Gene3D" id="3.40.50.970">
    <property type="match status" value="2"/>
</dbReference>